<dbReference type="Pfam" id="PF13557">
    <property type="entry name" value="Phenol_MetA_deg"/>
    <property type="match status" value="1"/>
</dbReference>
<sequence length="259" mass="28529">MLKRFLIGMTYLALLIIVSPSWAAHPLITDDTGTQGKGKFQLELNGQYDWDEEEVEGVSIRSAGGEAAGTLSYGIAENVDLVFSMPYLWGRVEESNIAVYDEKGIGDAVLEAKMRLFEKSAFSIALKPGMSFPTGNEEKGLGTGKLGGHLFLIASQELESWAFHANMGYIRNENNADEHKDIWHASFATTWEVIKDLNLVVNVGIERNPDDEAKNDLAFLIGGIIYSINENIDIDLGIKCGLTEPETDFSLLTGVAFRF</sequence>
<gene>
    <name evidence="1" type="ORF">ASZ90_008458</name>
</gene>
<dbReference type="AlphaFoldDB" id="A0A0W8FLU7"/>
<dbReference type="InterPro" id="IPR025737">
    <property type="entry name" value="FApF"/>
</dbReference>
<evidence type="ECO:0000313" key="1">
    <source>
        <dbReference type="EMBL" id="KUG21780.1"/>
    </source>
</evidence>
<name>A0A0W8FLU7_9ZZZZ</name>
<reference evidence="1" key="1">
    <citation type="journal article" date="2015" name="Proc. Natl. Acad. Sci. U.S.A.">
        <title>Networks of energetic and metabolic interactions define dynamics in microbial communities.</title>
        <authorList>
            <person name="Embree M."/>
            <person name="Liu J.K."/>
            <person name="Al-Bassam M.M."/>
            <person name="Zengler K."/>
        </authorList>
    </citation>
    <scope>NUCLEOTIDE SEQUENCE</scope>
</reference>
<comment type="caution">
    <text evidence="1">The sequence shown here is derived from an EMBL/GenBank/DDBJ whole genome shotgun (WGS) entry which is preliminary data.</text>
</comment>
<proteinExistence type="predicted"/>
<accession>A0A0W8FLU7</accession>
<evidence type="ECO:0008006" key="2">
    <source>
        <dbReference type="Google" id="ProtNLM"/>
    </source>
</evidence>
<dbReference type="EMBL" id="LNQE01001022">
    <property type="protein sequence ID" value="KUG21780.1"/>
    <property type="molecule type" value="Genomic_DNA"/>
</dbReference>
<protein>
    <recommendedName>
        <fullName evidence="2">Transporter</fullName>
    </recommendedName>
</protein>
<organism evidence="1">
    <name type="scientific">hydrocarbon metagenome</name>
    <dbReference type="NCBI Taxonomy" id="938273"/>
    <lineage>
        <taxon>unclassified sequences</taxon>
        <taxon>metagenomes</taxon>
        <taxon>ecological metagenomes</taxon>
    </lineage>
</organism>